<evidence type="ECO:0000256" key="2">
    <source>
        <dbReference type="ARBA" id="ARBA00022527"/>
    </source>
</evidence>
<dbReference type="GO" id="GO:0016301">
    <property type="term" value="F:kinase activity"/>
    <property type="evidence" value="ECO:0007669"/>
    <property type="project" value="UniProtKB-KW"/>
</dbReference>
<name>A0ABW1HGW3_9ACTN</name>
<evidence type="ECO:0000256" key="4">
    <source>
        <dbReference type="ARBA" id="ARBA00022741"/>
    </source>
</evidence>
<keyword evidence="12" id="KW-1185">Reference proteome</keyword>
<organism evidence="11 12">
    <name type="scientific">Micromonospora vulcania</name>
    <dbReference type="NCBI Taxonomy" id="1441873"/>
    <lineage>
        <taxon>Bacteria</taxon>
        <taxon>Bacillati</taxon>
        <taxon>Actinomycetota</taxon>
        <taxon>Actinomycetes</taxon>
        <taxon>Micromonosporales</taxon>
        <taxon>Micromonosporaceae</taxon>
        <taxon>Micromonospora</taxon>
    </lineage>
</organism>
<evidence type="ECO:0000256" key="8">
    <source>
        <dbReference type="SAM" id="MobiDB-lite"/>
    </source>
</evidence>
<dbReference type="InterPro" id="IPR000719">
    <property type="entry name" value="Prot_kinase_dom"/>
</dbReference>
<evidence type="ECO:0000256" key="1">
    <source>
        <dbReference type="ARBA" id="ARBA00012513"/>
    </source>
</evidence>
<evidence type="ECO:0000256" key="9">
    <source>
        <dbReference type="SAM" id="Phobius"/>
    </source>
</evidence>
<keyword evidence="9" id="KW-0812">Transmembrane</keyword>
<keyword evidence="3" id="KW-0808">Transferase</keyword>
<keyword evidence="9" id="KW-0472">Membrane</keyword>
<dbReference type="Pfam" id="PF00069">
    <property type="entry name" value="Pkinase"/>
    <property type="match status" value="1"/>
</dbReference>
<feature type="binding site" evidence="7">
    <location>
        <position position="44"/>
    </location>
    <ligand>
        <name>ATP</name>
        <dbReference type="ChEBI" id="CHEBI:30616"/>
    </ligand>
</feature>
<evidence type="ECO:0000313" key="12">
    <source>
        <dbReference type="Proteomes" id="UP001596226"/>
    </source>
</evidence>
<feature type="compositionally biased region" description="Low complexity" evidence="8">
    <location>
        <begin position="355"/>
        <end position="368"/>
    </location>
</feature>
<dbReference type="EC" id="2.7.11.1" evidence="1"/>
<evidence type="ECO:0000256" key="6">
    <source>
        <dbReference type="ARBA" id="ARBA00022840"/>
    </source>
</evidence>
<dbReference type="Gene3D" id="3.30.200.20">
    <property type="entry name" value="Phosphorylase Kinase, domain 1"/>
    <property type="match status" value="1"/>
</dbReference>
<feature type="transmembrane region" description="Helical" evidence="9">
    <location>
        <begin position="323"/>
        <end position="344"/>
    </location>
</feature>
<reference evidence="12" key="1">
    <citation type="journal article" date="2019" name="Int. J. Syst. Evol. Microbiol.">
        <title>The Global Catalogue of Microorganisms (GCM) 10K type strain sequencing project: providing services to taxonomists for standard genome sequencing and annotation.</title>
        <authorList>
            <consortium name="The Broad Institute Genomics Platform"/>
            <consortium name="The Broad Institute Genome Sequencing Center for Infectious Disease"/>
            <person name="Wu L."/>
            <person name="Ma J."/>
        </authorList>
    </citation>
    <scope>NUCLEOTIDE SEQUENCE [LARGE SCALE GENOMIC DNA]</scope>
    <source>
        <strain evidence="12">CGMCC 4.7144</strain>
    </source>
</reference>
<protein>
    <recommendedName>
        <fullName evidence="1">non-specific serine/threonine protein kinase</fullName>
        <ecNumber evidence="1">2.7.11.1</ecNumber>
    </recommendedName>
</protein>
<dbReference type="CDD" id="cd14014">
    <property type="entry name" value="STKc_PknB_like"/>
    <property type="match status" value="1"/>
</dbReference>
<dbReference type="PANTHER" id="PTHR43289:SF6">
    <property type="entry name" value="SERINE_THREONINE-PROTEIN KINASE NEKL-3"/>
    <property type="match status" value="1"/>
</dbReference>
<comment type="caution">
    <text evidence="11">The sequence shown here is derived from an EMBL/GenBank/DDBJ whole genome shotgun (WGS) entry which is preliminary data.</text>
</comment>
<dbReference type="PROSITE" id="PS50011">
    <property type="entry name" value="PROTEIN_KINASE_DOM"/>
    <property type="match status" value="1"/>
</dbReference>
<dbReference type="InterPro" id="IPR008266">
    <property type="entry name" value="Tyr_kinase_AS"/>
</dbReference>
<feature type="domain" description="Protein kinase" evidence="10">
    <location>
        <begin position="15"/>
        <end position="277"/>
    </location>
</feature>
<dbReference type="Gene3D" id="1.10.510.10">
    <property type="entry name" value="Transferase(Phosphotransferase) domain 1"/>
    <property type="match status" value="1"/>
</dbReference>
<feature type="region of interest" description="Disordered" evidence="8">
    <location>
        <begin position="347"/>
        <end position="393"/>
    </location>
</feature>
<evidence type="ECO:0000256" key="5">
    <source>
        <dbReference type="ARBA" id="ARBA00022777"/>
    </source>
</evidence>
<dbReference type="PROSITE" id="PS00107">
    <property type="entry name" value="PROTEIN_KINASE_ATP"/>
    <property type="match status" value="1"/>
</dbReference>
<dbReference type="EMBL" id="JBHSQS010000038">
    <property type="protein sequence ID" value="MFC5927714.1"/>
    <property type="molecule type" value="Genomic_DNA"/>
</dbReference>
<dbReference type="SUPFAM" id="SSF56112">
    <property type="entry name" value="Protein kinase-like (PK-like)"/>
    <property type="match status" value="1"/>
</dbReference>
<keyword evidence="5 11" id="KW-0418">Kinase</keyword>
<keyword evidence="4 7" id="KW-0547">Nucleotide-binding</keyword>
<dbReference type="InterPro" id="IPR017441">
    <property type="entry name" value="Protein_kinase_ATP_BS"/>
</dbReference>
<evidence type="ECO:0000256" key="7">
    <source>
        <dbReference type="PROSITE-ProRule" id="PRU10141"/>
    </source>
</evidence>
<proteinExistence type="predicted"/>
<evidence type="ECO:0000259" key="10">
    <source>
        <dbReference type="PROSITE" id="PS50011"/>
    </source>
</evidence>
<gene>
    <name evidence="11" type="ORF">ACFQGL_30660</name>
</gene>
<keyword evidence="2" id="KW-0723">Serine/threonine-protein kinase</keyword>
<dbReference type="PROSITE" id="PS00109">
    <property type="entry name" value="PROTEIN_KINASE_TYR"/>
    <property type="match status" value="1"/>
</dbReference>
<sequence>MQAALHPGRLLARRYRLIDQIGAGGMSVIWRSRDEVLDRVVALKVLAPSLAADARFRDMVREEARAAAQLVHPHVTSVHDYGETVDPDGSITSFVVMELLSGEELELRLTEGPLPWAEAVEVGAQVADALAAAHRLGIVHRDITPANVMMTPMGVKVLDFGIATRVGAPDEDEDGGTFGTPAYVAPERLDGAPAQPATDVYSLGVLLYEALTGRVPYPADTWEQLSAALAGGPPPTLAELPELPPVVARICLRSLARDPADRPTARQVATELRDQLLPADPPVATIRVPTMTLPPADDGAATVPAVPPADSDAGGPVRARRRLALLLVPVVLAVGVALAVAALLPDRPSVPRTQPTASAVAPASSDSPAAERSRRAPAPSPTTGSPAARSGTLVEATNRVDALIGDGLATGEIRADVAVDLRNELRNLTAAVGRGRDELTTPAARLREKVAVRLGEGTISPAYADKLDTAIAELGEARV</sequence>
<dbReference type="InterPro" id="IPR011009">
    <property type="entry name" value="Kinase-like_dom_sf"/>
</dbReference>
<keyword evidence="6 7" id="KW-0067">ATP-binding</keyword>
<evidence type="ECO:0000256" key="3">
    <source>
        <dbReference type="ARBA" id="ARBA00022679"/>
    </source>
</evidence>
<dbReference type="RefSeq" id="WP_377516127.1">
    <property type="nucleotide sequence ID" value="NZ_JBHSQS010000038.1"/>
</dbReference>
<dbReference type="PANTHER" id="PTHR43289">
    <property type="entry name" value="MITOGEN-ACTIVATED PROTEIN KINASE KINASE KINASE 20-RELATED"/>
    <property type="match status" value="1"/>
</dbReference>
<keyword evidence="9" id="KW-1133">Transmembrane helix</keyword>
<dbReference type="Proteomes" id="UP001596226">
    <property type="component" value="Unassembled WGS sequence"/>
</dbReference>
<accession>A0ABW1HGW3</accession>
<evidence type="ECO:0000313" key="11">
    <source>
        <dbReference type="EMBL" id="MFC5927714.1"/>
    </source>
</evidence>